<dbReference type="AlphaFoldDB" id="W2RD66"/>
<proteinExistence type="predicted"/>
<dbReference type="OrthoDB" id="126752at2759"/>
<evidence type="ECO:0000313" key="3">
    <source>
        <dbReference type="Proteomes" id="UP000018817"/>
    </source>
</evidence>
<organism evidence="2 3">
    <name type="scientific">Phytophthora nicotianae (strain INRA-310)</name>
    <name type="common">Phytophthora parasitica</name>
    <dbReference type="NCBI Taxonomy" id="761204"/>
    <lineage>
        <taxon>Eukaryota</taxon>
        <taxon>Sar</taxon>
        <taxon>Stramenopiles</taxon>
        <taxon>Oomycota</taxon>
        <taxon>Peronosporomycetes</taxon>
        <taxon>Peronosporales</taxon>
        <taxon>Peronosporaceae</taxon>
        <taxon>Phytophthora</taxon>
    </lineage>
</organism>
<name>W2RD66_PHYN3</name>
<dbReference type="RefSeq" id="XP_008891737.1">
    <property type="nucleotide sequence ID" value="XM_008893489.1"/>
</dbReference>
<gene>
    <name evidence="2" type="ORF">PPTG_02414</name>
</gene>
<dbReference type="Proteomes" id="UP000018817">
    <property type="component" value="Unassembled WGS sequence"/>
</dbReference>
<dbReference type="GeneID" id="20172653"/>
<reference evidence="2 3" key="2">
    <citation type="submission" date="2013-11" db="EMBL/GenBank/DDBJ databases">
        <title>The Genome Sequence of Phytophthora parasitica INRA-310.</title>
        <authorList>
            <consortium name="The Broad Institute Genomics Platform"/>
            <person name="Russ C."/>
            <person name="Tyler B."/>
            <person name="Panabieres F."/>
            <person name="Shan W."/>
            <person name="Tripathy S."/>
            <person name="Grunwald N."/>
            <person name="Machado M."/>
            <person name="Johnson C.S."/>
            <person name="Arredondo F."/>
            <person name="Hong C."/>
            <person name="Coffey M."/>
            <person name="Young S.K."/>
            <person name="Zeng Q."/>
            <person name="Gargeya S."/>
            <person name="Fitzgerald M."/>
            <person name="Abouelleil A."/>
            <person name="Alvarado L."/>
            <person name="Chapman S.B."/>
            <person name="Gainer-Dewar J."/>
            <person name="Goldberg J."/>
            <person name="Griggs A."/>
            <person name="Gujja S."/>
            <person name="Hansen M."/>
            <person name="Howarth C."/>
            <person name="Imamovic A."/>
            <person name="Ireland A."/>
            <person name="Larimer J."/>
            <person name="McCowan C."/>
            <person name="Murphy C."/>
            <person name="Pearson M."/>
            <person name="Poon T.W."/>
            <person name="Priest M."/>
            <person name="Roberts A."/>
            <person name="Saif S."/>
            <person name="Shea T."/>
            <person name="Sykes S."/>
            <person name="Wortman J."/>
            <person name="Nusbaum C."/>
            <person name="Birren B."/>
        </authorList>
    </citation>
    <scope>NUCLEOTIDE SEQUENCE [LARGE SCALE GENOMIC DNA]</scope>
    <source>
        <strain evidence="2 3">INRA-310</strain>
    </source>
</reference>
<sequence>MLNRLLDRHSVYPQFVSDCGHAFSTVDATSLEDCQPQVNLHTASIKPTGSVSAGDIAFVGPRTYPPSSYILVTKVHGNTATVSKIGPEDNEETSILHHRIVNAEEAELWPGSYVGHPIAFAQSGDETSNLWGYGLVAGYSMEDNGPVLHVRLDKQTQRIPLTDTQSVIAVDRLNYALRTGATINSMTLNALELLDKQNEIIVACGKSRTGLPALVSSTMLSVPFVPDETTPLIRPDTLEIVSVRRQHIVDCELDRRGNNAMAVFSNPQLAQLPATAISSMLPNTNRNVLHGNTLDLAFSDSEDEMKTDVPSTVQADIDLVRLQNHPLRNRTREPETERDLLLSEGDVPTFPAVKEAQSASFRPSAMERFVHDAVVHPSLIGKNARGVLESVQQGSRTQFLATPPVLRLSYDFSFGVRGLSVLHFRRFHHEIDQQPMSSSVNMTNFNRSNALQPATPPKTISDIVGALQTLLLFAEGFYNSTVCNFIKAGLTFMEQFAVSSRPDASISNSLVSWIDYKLGKFRGEIIATNLQTAALIANEFTRNDDRLMERVQAHHQRQLTTLVTSKTTRAPNAPRANISRDKRAPKPSTVPRDLVALLPKQGNKTLCMKYLSKKGCNGPAPGQCFGHNQAQFKPLALPADAKTFIDKNFFGLASEFQDL</sequence>
<evidence type="ECO:0000313" key="2">
    <source>
        <dbReference type="EMBL" id="ETN22490.1"/>
    </source>
</evidence>
<evidence type="ECO:0000256" key="1">
    <source>
        <dbReference type="SAM" id="MobiDB-lite"/>
    </source>
</evidence>
<accession>W2RD66</accession>
<dbReference type="VEuPathDB" id="FungiDB:PPTG_02414"/>
<dbReference type="EMBL" id="KI669562">
    <property type="protein sequence ID" value="ETN22490.1"/>
    <property type="molecule type" value="Genomic_DNA"/>
</dbReference>
<reference evidence="3" key="1">
    <citation type="submission" date="2011-12" db="EMBL/GenBank/DDBJ databases">
        <authorList>
            <consortium name="The Broad Institute Genome Sequencing Platform"/>
            <person name="Russ C."/>
            <person name="Tyler B."/>
            <person name="Panabieres F."/>
            <person name="Shan W."/>
            <person name="Tripathy S."/>
            <person name="Grunwald N."/>
            <person name="Machado M."/>
            <person name="Young S.K."/>
            <person name="Zeng Q."/>
            <person name="Gargeya S."/>
            <person name="Fitzgerald M."/>
            <person name="Haas B."/>
            <person name="Abouelleil A."/>
            <person name="Alvarado L."/>
            <person name="Arachchi H.M."/>
            <person name="Berlin A."/>
            <person name="Chapman S.B."/>
            <person name="Gearin G."/>
            <person name="Goldberg J."/>
            <person name="Griggs A."/>
            <person name="Gujja S."/>
            <person name="Hansen M."/>
            <person name="Heiman D."/>
            <person name="Howarth C."/>
            <person name="Larimer J."/>
            <person name="Lui A."/>
            <person name="MacDonald P.J.P."/>
            <person name="McCowen C."/>
            <person name="Montmayeur A."/>
            <person name="Murphy C."/>
            <person name="Neiman D."/>
            <person name="Pearson M."/>
            <person name="Priest M."/>
            <person name="Roberts A."/>
            <person name="Saif S."/>
            <person name="Shea T."/>
            <person name="Sisk P."/>
            <person name="Stolte C."/>
            <person name="Sykes S."/>
            <person name="Wortman J."/>
            <person name="Nusbaum C."/>
            <person name="Birren B."/>
        </authorList>
    </citation>
    <scope>NUCLEOTIDE SEQUENCE [LARGE SCALE GENOMIC DNA]</scope>
    <source>
        <strain evidence="3">INRA-310</strain>
    </source>
</reference>
<feature type="region of interest" description="Disordered" evidence="1">
    <location>
        <begin position="564"/>
        <end position="590"/>
    </location>
</feature>
<protein>
    <submittedName>
        <fullName evidence="2">Uncharacterized protein</fullName>
    </submittedName>
</protein>